<dbReference type="AlphaFoldDB" id="A0A812F2S6"/>
<sequence>MSGAFRWSGAIVAIIGGLIMFSTIYDFSEGTTKIPTELPTTDELEGKFLVIFGGGVVMFIGFGLIAIGRWLCNRNH</sequence>
<keyword evidence="1" id="KW-0812">Transmembrane</keyword>
<organism evidence="2 3">
    <name type="scientific">Candidatus Nitrosotenuis uzonensis</name>
    <dbReference type="NCBI Taxonomy" id="1407055"/>
    <lineage>
        <taxon>Archaea</taxon>
        <taxon>Nitrososphaerota</taxon>
        <taxon>Candidatus Nitrosotenuis</taxon>
    </lineage>
</organism>
<gene>
    <name evidence="2" type="ORF">NUZ5A_20403</name>
</gene>
<dbReference type="EMBL" id="CAJNAQ010000002">
    <property type="protein sequence ID" value="CAE6488046.1"/>
    <property type="molecule type" value="Genomic_DNA"/>
</dbReference>
<accession>A0A812F2S6</accession>
<keyword evidence="1" id="KW-1133">Transmembrane helix</keyword>
<protein>
    <submittedName>
        <fullName evidence="2">Uncharacterized protein</fullName>
    </submittedName>
</protein>
<feature type="transmembrane region" description="Helical" evidence="1">
    <location>
        <begin position="48"/>
        <end position="72"/>
    </location>
</feature>
<keyword evidence="1" id="KW-0472">Membrane</keyword>
<evidence type="ECO:0000256" key="1">
    <source>
        <dbReference type="SAM" id="Phobius"/>
    </source>
</evidence>
<comment type="caution">
    <text evidence="2">The sequence shown here is derived from an EMBL/GenBank/DDBJ whole genome shotgun (WGS) entry which is preliminary data.</text>
</comment>
<reference evidence="2" key="1">
    <citation type="submission" date="2021-02" db="EMBL/GenBank/DDBJ databases">
        <authorList>
            <person name="Han P."/>
        </authorList>
    </citation>
    <scope>NUCLEOTIDE SEQUENCE</scope>
    <source>
        <strain evidence="2">Candidatus Nitrosotenuis uzonensis 5A</strain>
    </source>
</reference>
<feature type="transmembrane region" description="Helical" evidence="1">
    <location>
        <begin position="7"/>
        <end position="28"/>
    </location>
</feature>
<evidence type="ECO:0000313" key="2">
    <source>
        <dbReference type="EMBL" id="CAE6488046.1"/>
    </source>
</evidence>
<evidence type="ECO:0000313" key="3">
    <source>
        <dbReference type="Proteomes" id="UP000655759"/>
    </source>
</evidence>
<dbReference type="Proteomes" id="UP000655759">
    <property type="component" value="Unassembled WGS sequence"/>
</dbReference>
<name>A0A812F2S6_9ARCH</name>
<proteinExistence type="predicted"/>